<dbReference type="RefSeq" id="XP_060383267.1">
    <property type="nucleotide sequence ID" value="XM_060522077.1"/>
</dbReference>
<evidence type="ECO:0000313" key="2">
    <source>
        <dbReference type="Proteomes" id="UP001227543"/>
    </source>
</evidence>
<dbReference type="Proteomes" id="UP001227543">
    <property type="component" value="Unassembled WGS sequence"/>
</dbReference>
<comment type="caution">
    <text evidence="1">The sequence shown here is derived from an EMBL/GenBank/DDBJ whole genome shotgun (WGS) entry which is preliminary data.</text>
</comment>
<dbReference type="EMBL" id="MLFU01000016">
    <property type="protein sequence ID" value="KAK1501322.1"/>
    <property type="molecule type" value="Genomic_DNA"/>
</dbReference>
<proteinExistence type="predicted"/>
<dbReference type="GeneID" id="85406315"/>
<accession>A0ABQ9RCW4</accession>
<protein>
    <submittedName>
        <fullName evidence="1">Uncharacterized protein</fullName>
    </submittedName>
</protein>
<sequence>MEATPVELAGVEGVSDETPFVSEVNVGETTTEEDDDDGVRVVRELVKELEVEIRTAEELLVKELPKKLAEEVPELTVEELSRLPVDELVLLADAVLLVSAVDELELDMVGVATVLPLEFELLELEEVRLSVLDEAVSVL</sequence>
<gene>
    <name evidence="1" type="ORF">CTAM01_06047</name>
</gene>
<reference evidence="1 2" key="1">
    <citation type="submission" date="2016-10" db="EMBL/GenBank/DDBJ databases">
        <title>The genome sequence of Colletotrichum fioriniae PJ7.</title>
        <authorList>
            <person name="Baroncelli R."/>
        </authorList>
    </citation>
    <scope>NUCLEOTIDE SEQUENCE [LARGE SCALE GENOMIC DNA]</scope>
    <source>
        <strain evidence="1 2">Tom-12</strain>
    </source>
</reference>
<keyword evidence="2" id="KW-1185">Reference proteome</keyword>
<evidence type="ECO:0000313" key="1">
    <source>
        <dbReference type="EMBL" id="KAK1501322.1"/>
    </source>
</evidence>
<organism evidence="1 2">
    <name type="scientific">Colletotrichum tamarilloi</name>
    <dbReference type="NCBI Taxonomy" id="1209934"/>
    <lineage>
        <taxon>Eukaryota</taxon>
        <taxon>Fungi</taxon>
        <taxon>Dikarya</taxon>
        <taxon>Ascomycota</taxon>
        <taxon>Pezizomycotina</taxon>
        <taxon>Sordariomycetes</taxon>
        <taxon>Hypocreomycetidae</taxon>
        <taxon>Glomerellales</taxon>
        <taxon>Glomerellaceae</taxon>
        <taxon>Colletotrichum</taxon>
        <taxon>Colletotrichum acutatum species complex</taxon>
    </lineage>
</organism>
<name>A0ABQ9RCW4_9PEZI</name>